<dbReference type="AlphaFoldDB" id="A0A1G9WLG7"/>
<keyword evidence="10" id="KW-0521">NADP</keyword>
<comment type="pathway">
    <text evidence="10">Amine and polyamine biosynthesis; betaine biosynthesis via choline pathway; betaine from betaine aldehyde: step 1/1.</text>
</comment>
<dbReference type="OrthoDB" id="9812625at2"/>
<feature type="binding site" evidence="10">
    <location>
        <position position="27"/>
    </location>
    <ligand>
        <name>K(+)</name>
        <dbReference type="ChEBI" id="CHEBI:29103"/>
        <label>1</label>
    </ligand>
</feature>
<dbReference type="FunFam" id="3.40.605.10:FF:000007">
    <property type="entry name" value="NAD/NADP-dependent betaine aldehyde dehydrogenase"/>
    <property type="match status" value="1"/>
</dbReference>
<feature type="site" description="Seems to be a necessary countercharge to the potassium cations" evidence="10">
    <location>
        <position position="247"/>
    </location>
</feature>
<comment type="cofactor">
    <cofactor evidence="10">
        <name>K(+)</name>
        <dbReference type="ChEBI" id="CHEBI:29103"/>
    </cofactor>
    <text evidence="10">Binds 2 potassium ions per subunit.</text>
</comment>
<evidence type="ECO:0000256" key="7">
    <source>
        <dbReference type="ARBA" id="ARBA00051919"/>
    </source>
</evidence>
<evidence type="ECO:0000256" key="3">
    <source>
        <dbReference type="ARBA" id="ARBA00022958"/>
    </source>
</evidence>
<keyword evidence="5 10" id="KW-0520">NAD</keyword>
<dbReference type="InterPro" id="IPR016161">
    <property type="entry name" value="Ald_DH/histidinol_DH"/>
</dbReference>
<evidence type="ECO:0000256" key="6">
    <source>
        <dbReference type="ARBA" id="ARBA00023097"/>
    </source>
</evidence>
<dbReference type="InterPro" id="IPR015590">
    <property type="entry name" value="Aldehyde_DH_dom"/>
</dbReference>
<evidence type="ECO:0000256" key="10">
    <source>
        <dbReference type="HAMAP-Rule" id="MF_00804"/>
    </source>
</evidence>
<dbReference type="PANTHER" id="PTHR11699">
    <property type="entry name" value="ALDEHYDE DEHYDROGENASE-RELATED"/>
    <property type="match status" value="1"/>
</dbReference>
<comment type="subunit">
    <text evidence="9 10">Dimer of dimers.</text>
</comment>
<evidence type="ECO:0000256" key="2">
    <source>
        <dbReference type="ARBA" id="ARBA00022723"/>
    </source>
</evidence>
<feature type="active site" description="Charge relay system" evidence="10">
    <location>
        <position position="162"/>
    </location>
</feature>
<dbReference type="HAMAP" id="MF_00804">
    <property type="entry name" value="BADH"/>
    <property type="match status" value="1"/>
</dbReference>
<dbReference type="UniPathway" id="UPA00529">
    <property type="reaction ID" value="UER00386"/>
</dbReference>
<dbReference type="RefSeq" id="WP_089660645.1">
    <property type="nucleotide sequence ID" value="NZ_FNGH01000022.1"/>
</dbReference>
<dbReference type="NCBIfam" id="TIGR01804">
    <property type="entry name" value="BADH"/>
    <property type="match status" value="1"/>
</dbReference>
<dbReference type="EMBL" id="FNGH01000022">
    <property type="protein sequence ID" value="SDM85388.1"/>
    <property type="molecule type" value="Genomic_DNA"/>
</dbReference>
<dbReference type="STRING" id="48727.SAMN05192555_12224"/>
<feature type="domain" description="Aldehyde dehydrogenase" evidence="13">
    <location>
        <begin position="16"/>
        <end position="483"/>
    </location>
</feature>
<accession>A0A1G9WLG7</accession>
<keyword evidence="15" id="KW-1185">Reference proteome</keyword>
<dbReference type="InterPro" id="IPR011264">
    <property type="entry name" value="BADH"/>
</dbReference>
<comment type="caution">
    <text evidence="10">Lacks conserved residue(s) required for the propagation of feature annotation.</text>
</comment>
<keyword evidence="6 10" id="KW-0558">Oxidation</keyword>
<dbReference type="PROSITE" id="PS00687">
    <property type="entry name" value="ALDEHYDE_DEHYDR_GLU"/>
    <property type="match status" value="1"/>
</dbReference>
<evidence type="ECO:0000256" key="9">
    <source>
        <dbReference type="ARBA" id="ARBA00065931"/>
    </source>
</evidence>
<keyword evidence="3 10" id="KW-0630">Potassium</keyword>
<comment type="function">
    <text evidence="10">Involved in the biosynthesis of the osmoprotectant glycine betaine. Catalyzes the irreversible oxidation of betaine aldehyde to the corresponding acid.</text>
</comment>
<dbReference type="GO" id="GO:0008802">
    <property type="term" value="F:betaine-aldehyde dehydrogenase (NAD+) activity"/>
    <property type="evidence" value="ECO:0007669"/>
    <property type="project" value="UniProtKB-UniRule"/>
</dbReference>
<reference evidence="15" key="1">
    <citation type="submission" date="2016-10" db="EMBL/GenBank/DDBJ databases">
        <authorList>
            <person name="Varghese N."/>
            <person name="Submissions S."/>
        </authorList>
    </citation>
    <scope>NUCLEOTIDE SEQUENCE [LARGE SCALE GENOMIC DNA]</scope>
    <source>
        <strain evidence="15">AAP</strain>
    </source>
</reference>
<name>A0A1G9WLG7_9GAMM</name>
<feature type="binding site" evidence="10">
    <location>
        <position position="245"/>
    </location>
    <ligand>
        <name>K(+)</name>
        <dbReference type="ChEBI" id="CHEBI:29103"/>
        <label>2</label>
    </ligand>
</feature>
<feature type="binding site" evidence="10">
    <location>
        <begin position="176"/>
        <end position="179"/>
    </location>
    <ligand>
        <name>NAD(+)</name>
        <dbReference type="ChEBI" id="CHEBI:57540"/>
    </ligand>
</feature>
<dbReference type="Gene3D" id="3.40.309.10">
    <property type="entry name" value="Aldehyde Dehydrogenase, Chain A, domain 2"/>
    <property type="match status" value="1"/>
</dbReference>
<comment type="similarity">
    <text evidence="1 10 12">Belongs to the aldehyde dehydrogenase family.</text>
</comment>
<dbReference type="SUPFAM" id="SSF53720">
    <property type="entry name" value="ALDH-like"/>
    <property type="match status" value="1"/>
</dbReference>
<feature type="modified residue" description="Cysteine sulfenic acid (-SOH)" evidence="10">
    <location>
        <position position="285"/>
    </location>
</feature>
<feature type="binding site" evidence="10">
    <location>
        <position position="461"/>
    </location>
    <ligand>
        <name>K(+)</name>
        <dbReference type="ChEBI" id="CHEBI:29103"/>
        <label>2</label>
    </ligand>
</feature>
<feature type="binding site" evidence="10">
    <location>
        <begin position="150"/>
        <end position="152"/>
    </location>
    <ligand>
        <name>NAD(+)</name>
        <dbReference type="ChEBI" id="CHEBI:57540"/>
    </ligand>
</feature>
<protein>
    <recommendedName>
        <fullName evidence="10">Betaine aldehyde dehydrogenase</fullName>
        <shortName evidence="10">BADH</shortName>
        <ecNumber evidence="10">1.2.1.8</ecNumber>
    </recommendedName>
</protein>
<evidence type="ECO:0000256" key="8">
    <source>
        <dbReference type="ARBA" id="ARBA00052192"/>
    </source>
</evidence>
<evidence type="ECO:0000256" key="4">
    <source>
        <dbReference type="ARBA" id="ARBA00023002"/>
    </source>
</evidence>
<evidence type="ECO:0000256" key="1">
    <source>
        <dbReference type="ARBA" id="ARBA00009986"/>
    </source>
</evidence>
<comment type="catalytic activity">
    <reaction evidence="7">
        <text>betaine aldehyde + NADP(+) + H2O = glycine betaine + NADPH + 2 H(+)</text>
        <dbReference type="Rhea" id="RHEA:30067"/>
        <dbReference type="ChEBI" id="CHEBI:15377"/>
        <dbReference type="ChEBI" id="CHEBI:15378"/>
        <dbReference type="ChEBI" id="CHEBI:15710"/>
        <dbReference type="ChEBI" id="CHEBI:17750"/>
        <dbReference type="ChEBI" id="CHEBI:57783"/>
        <dbReference type="ChEBI" id="CHEBI:58349"/>
    </reaction>
    <physiologicalReaction direction="left-to-right" evidence="7">
        <dbReference type="Rhea" id="RHEA:30068"/>
    </physiologicalReaction>
</comment>
<feature type="active site" description="Nucleophile" evidence="10">
    <location>
        <position position="285"/>
    </location>
</feature>
<dbReference type="InterPro" id="IPR029510">
    <property type="entry name" value="Ald_DH_CS_GLU"/>
</dbReference>
<evidence type="ECO:0000256" key="11">
    <source>
        <dbReference type="PROSITE-ProRule" id="PRU10007"/>
    </source>
</evidence>
<evidence type="ECO:0000256" key="5">
    <source>
        <dbReference type="ARBA" id="ARBA00023027"/>
    </source>
</evidence>
<feature type="binding site" evidence="10">
    <location>
        <position position="93"/>
    </location>
    <ligand>
        <name>K(+)</name>
        <dbReference type="ChEBI" id="CHEBI:29103"/>
        <label>1</label>
    </ligand>
</feature>
<dbReference type="InterPro" id="IPR016163">
    <property type="entry name" value="Ald_DH_C"/>
</dbReference>
<feature type="binding site" description="covalent" evidence="10">
    <location>
        <position position="285"/>
    </location>
    <ligand>
        <name>NAD(+)</name>
        <dbReference type="ChEBI" id="CHEBI:57540"/>
    </ligand>
</feature>
<evidence type="ECO:0000259" key="13">
    <source>
        <dbReference type="Pfam" id="PF00171"/>
    </source>
</evidence>
<dbReference type="GO" id="GO:0046872">
    <property type="term" value="F:metal ion binding"/>
    <property type="evidence" value="ECO:0007669"/>
    <property type="project" value="UniProtKB-KW"/>
</dbReference>
<dbReference type="PROSITE" id="PS00070">
    <property type="entry name" value="ALDEHYDE_DEHYDR_CYS"/>
    <property type="match status" value="1"/>
</dbReference>
<feature type="active site" evidence="11">
    <location>
        <position position="251"/>
    </location>
</feature>
<feature type="binding site" evidence="10">
    <location>
        <position position="391"/>
    </location>
    <ligand>
        <name>NAD(+)</name>
        <dbReference type="ChEBI" id="CHEBI:57540"/>
    </ligand>
</feature>
<evidence type="ECO:0000313" key="15">
    <source>
        <dbReference type="Proteomes" id="UP000199107"/>
    </source>
</evidence>
<dbReference type="EC" id="1.2.1.8" evidence="10"/>
<feature type="active site" description="Charge relay system" evidence="10">
    <location>
        <position position="468"/>
    </location>
</feature>
<feature type="binding site" evidence="10">
    <location>
        <position position="253"/>
    </location>
    <ligand>
        <name>NAD(+)</name>
        <dbReference type="ChEBI" id="CHEBI:57540"/>
    </ligand>
</feature>
<dbReference type="FunFam" id="3.40.605.10:FF:000026">
    <property type="entry name" value="Aldehyde dehydrogenase, putative"/>
    <property type="match status" value="1"/>
</dbReference>
<sequence length="494" mass="52885">MTQLTTQQLYIGGQHVDATSGETFAVINPFDGSVLANVQQASEADVDRAVAAAREGQKVWAAMSGMQRGRILQRAVALLRERNDELAELETHNTGKPISETAAVDIVTGADALEYYAGLAAAIEGSQIPLRDDSFVYTRREPLGVIGSIGAWNYPIQIACWKSAPALAAGNAVVFKPSEVTPLTTMKLAEIFTEAGLPDGVFNVVHGDGRVGQLLTGHAGIDKISFTGEVGTGKKVMSAAAGSTLKDVTMELGGKSPLIVFDDADLDRAADAAMMANFYSSGQICTNGTRVFVQGSVKEAFEAKIKERVARIRAGDPLDPSVNFGPLVSFEHQEKVLSYIALGKQEGARVLAGGEAWSDGERAGIDWHKGAWAAPTVFTDCSDEMRIVREEIFGPVMSILSFDDDAEVIRRANDTHYGLAAGVFTEGLNRAHQTIHQLEAGICWINTWGESPAEMPVGGYKQSGVGRENGVETLAHYTQTKSIQVEMGPFESVF</sequence>
<comment type="catalytic activity">
    <reaction evidence="8">
        <text>betaine aldehyde + NAD(+) + H2O = glycine betaine + NADH + 2 H(+)</text>
        <dbReference type="Rhea" id="RHEA:15305"/>
        <dbReference type="ChEBI" id="CHEBI:15377"/>
        <dbReference type="ChEBI" id="CHEBI:15378"/>
        <dbReference type="ChEBI" id="CHEBI:15710"/>
        <dbReference type="ChEBI" id="CHEBI:17750"/>
        <dbReference type="ChEBI" id="CHEBI:57540"/>
        <dbReference type="ChEBI" id="CHEBI:57945"/>
        <dbReference type="EC" id="1.2.1.8"/>
    </reaction>
    <physiologicalReaction direction="left-to-right" evidence="8">
        <dbReference type="Rhea" id="RHEA:15306"/>
    </physiologicalReaction>
</comment>
<evidence type="ECO:0000256" key="12">
    <source>
        <dbReference type="RuleBase" id="RU003345"/>
    </source>
</evidence>
<dbReference type="Pfam" id="PF00171">
    <property type="entry name" value="Aldedh"/>
    <property type="match status" value="1"/>
</dbReference>
<keyword evidence="2 10" id="KW-0479">Metal-binding</keyword>
<keyword evidence="4 10" id="KW-0560">Oxidoreductase</keyword>
<dbReference type="InterPro" id="IPR016160">
    <property type="entry name" value="Ald_DH_CS_CYS"/>
</dbReference>
<organism evidence="14 15">
    <name type="scientific">Franzmannia pantelleriensis</name>
    <dbReference type="NCBI Taxonomy" id="48727"/>
    <lineage>
        <taxon>Bacteria</taxon>
        <taxon>Pseudomonadati</taxon>
        <taxon>Pseudomonadota</taxon>
        <taxon>Gammaproteobacteria</taxon>
        <taxon>Oceanospirillales</taxon>
        <taxon>Halomonadaceae</taxon>
        <taxon>Franzmannia</taxon>
    </lineage>
</organism>
<evidence type="ECO:0000313" key="14">
    <source>
        <dbReference type="EMBL" id="SDM85388.1"/>
    </source>
</evidence>
<dbReference type="FunFam" id="3.40.309.10:FF:000014">
    <property type="entry name" value="NAD/NADP-dependent betaine aldehyde dehydrogenase"/>
    <property type="match status" value="1"/>
</dbReference>
<dbReference type="NCBIfam" id="NF009725">
    <property type="entry name" value="PRK13252.1"/>
    <property type="match status" value="1"/>
</dbReference>
<gene>
    <name evidence="10" type="primary">betB</name>
    <name evidence="14" type="ORF">SAMN05192555_12224</name>
</gene>
<feature type="binding site" evidence="10">
    <location>
        <position position="464"/>
    </location>
    <ligand>
        <name>K(+)</name>
        <dbReference type="ChEBI" id="CHEBI:29103"/>
        <label>2</label>
    </ligand>
</feature>
<proteinExistence type="inferred from homology"/>
<dbReference type="Proteomes" id="UP000199107">
    <property type="component" value="Unassembled WGS sequence"/>
</dbReference>
<feature type="active site" description="Proton acceptor" evidence="10">
    <location>
        <position position="251"/>
    </location>
</feature>
<dbReference type="InterPro" id="IPR016162">
    <property type="entry name" value="Ald_DH_N"/>
</dbReference>
<dbReference type="Gene3D" id="3.40.605.10">
    <property type="entry name" value="Aldehyde Dehydrogenase, Chain A, domain 1"/>
    <property type="match status" value="1"/>
</dbReference>
<dbReference type="GO" id="GO:0019285">
    <property type="term" value="P:glycine betaine biosynthetic process from choline"/>
    <property type="evidence" value="ECO:0007669"/>
    <property type="project" value="UniProtKB-UniRule"/>
</dbReference>